<sequence>MGVKDRNINPDEFASIDSFGNPDTDTDGTEETDTDSDRGSHIIAAGVDDPVAVTEAAVSAFGVDWEGGIDSGVADSINEHDVTAFGENGRAVVCGSDRDATRAKLLHVVQSSDARDKVVLTDWLAYCEDLGDLSSFLRALLNAESAVTAVGSDVLLSPGGSVNDPDLIDLLGEIAAASLDPRDIPDIEVLREDWEGRTPIGTEVSMAGNLCPSDDWNRVRKHLLDVVEGEVSQRFAAKRIGCAPRTVARILNDPERRELYRLPAASDTEE</sequence>
<proteinExistence type="predicted"/>
<name>A0A1H6FXN7_9EURY</name>
<protein>
    <submittedName>
        <fullName evidence="2">Uncharacterized protein</fullName>
    </submittedName>
</protein>
<gene>
    <name evidence="2" type="ORF">SAMN04487967_1893</name>
</gene>
<reference evidence="3" key="1">
    <citation type="submission" date="2016-10" db="EMBL/GenBank/DDBJ databases">
        <authorList>
            <person name="Varghese N."/>
            <person name="Submissions S."/>
        </authorList>
    </citation>
    <scope>NUCLEOTIDE SEQUENCE [LARGE SCALE GENOMIC DNA]</scope>
    <source>
        <strain evidence="3">CGMCC 1.8981</strain>
    </source>
</reference>
<feature type="compositionally biased region" description="Acidic residues" evidence="1">
    <location>
        <begin position="24"/>
        <end position="34"/>
    </location>
</feature>
<evidence type="ECO:0000256" key="1">
    <source>
        <dbReference type="SAM" id="MobiDB-lite"/>
    </source>
</evidence>
<evidence type="ECO:0000313" key="2">
    <source>
        <dbReference type="EMBL" id="SEH15040.1"/>
    </source>
</evidence>
<dbReference type="EMBL" id="FNWL01000002">
    <property type="protein sequence ID" value="SEH15040.1"/>
    <property type="molecule type" value="Genomic_DNA"/>
</dbReference>
<accession>A0A1H6FXN7</accession>
<dbReference type="RefSeq" id="WP_090506795.1">
    <property type="nucleotide sequence ID" value="NZ_FNWL01000002.1"/>
</dbReference>
<dbReference type="Proteomes" id="UP000199112">
    <property type="component" value="Unassembled WGS sequence"/>
</dbReference>
<keyword evidence="3" id="KW-1185">Reference proteome</keyword>
<dbReference type="AlphaFoldDB" id="A0A1H6FXN7"/>
<organism evidence="2 3">
    <name type="scientific">Natronorubrum sediminis</name>
    <dbReference type="NCBI Taxonomy" id="640943"/>
    <lineage>
        <taxon>Archaea</taxon>
        <taxon>Methanobacteriati</taxon>
        <taxon>Methanobacteriota</taxon>
        <taxon>Stenosarchaea group</taxon>
        <taxon>Halobacteria</taxon>
        <taxon>Halobacteriales</taxon>
        <taxon>Natrialbaceae</taxon>
        <taxon>Natronorubrum</taxon>
    </lineage>
</organism>
<evidence type="ECO:0000313" key="3">
    <source>
        <dbReference type="Proteomes" id="UP000199112"/>
    </source>
</evidence>
<feature type="region of interest" description="Disordered" evidence="1">
    <location>
        <begin position="1"/>
        <end position="38"/>
    </location>
</feature>